<dbReference type="InterPro" id="IPR051448">
    <property type="entry name" value="CdaR-like_regulators"/>
</dbReference>
<dbReference type="Gene3D" id="3.30.450.40">
    <property type="match status" value="1"/>
</dbReference>
<evidence type="ECO:0000256" key="1">
    <source>
        <dbReference type="ARBA" id="ARBA00006754"/>
    </source>
</evidence>
<organism evidence="4 5">
    <name type="scientific">Bacillus gobiensis</name>
    <dbReference type="NCBI Taxonomy" id="1441095"/>
    <lineage>
        <taxon>Bacteria</taxon>
        <taxon>Bacillati</taxon>
        <taxon>Bacillota</taxon>
        <taxon>Bacilli</taxon>
        <taxon>Bacillales</taxon>
        <taxon>Bacillaceae</taxon>
        <taxon>Bacillus</taxon>
    </lineage>
</organism>
<dbReference type="PATRIC" id="fig|1441095.3.peg.2640"/>
<dbReference type="InterPro" id="IPR029016">
    <property type="entry name" value="GAF-like_dom_sf"/>
</dbReference>
<dbReference type="RefSeq" id="WP_053604014.1">
    <property type="nucleotide sequence ID" value="NZ_CP012600.1"/>
</dbReference>
<reference evidence="4 5" key="2">
    <citation type="journal article" date="2016" name="Int. J. Syst. Evol. Microbiol.">
        <title>Bacillus gobiensis sp. nov., isolated from a soil sample.</title>
        <authorList>
            <person name="Liu B."/>
            <person name="Liu G.H."/>
            <person name="Cetin S."/>
            <person name="Schumann P."/>
            <person name="Pan Z.Z."/>
            <person name="Chen Q.Q."/>
        </authorList>
    </citation>
    <scope>NUCLEOTIDE SEQUENCE [LARGE SCALE GENOMIC DNA]</scope>
    <source>
        <strain evidence="4 5">FJAT-4402</strain>
    </source>
</reference>
<evidence type="ECO:0000259" key="3">
    <source>
        <dbReference type="Pfam" id="PF17853"/>
    </source>
</evidence>
<dbReference type="Proteomes" id="UP000067625">
    <property type="component" value="Chromosome"/>
</dbReference>
<evidence type="ECO:0000313" key="4">
    <source>
        <dbReference type="EMBL" id="ALC82229.1"/>
    </source>
</evidence>
<name>A0A0M4FKG0_9BACI</name>
<dbReference type="Pfam" id="PF17853">
    <property type="entry name" value="GGDEF_2"/>
    <property type="match status" value="1"/>
</dbReference>
<keyword evidence="5" id="KW-1185">Reference proteome</keyword>
<dbReference type="InterPro" id="IPR042070">
    <property type="entry name" value="PucR_C-HTH_sf"/>
</dbReference>
<dbReference type="Pfam" id="PF13556">
    <property type="entry name" value="HTH_30"/>
    <property type="match status" value="1"/>
</dbReference>
<dbReference type="STRING" id="1441095.AM592_12060"/>
<dbReference type="InterPro" id="IPR041522">
    <property type="entry name" value="CdaR_GGDEF"/>
</dbReference>
<dbReference type="Gene3D" id="1.10.10.2840">
    <property type="entry name" value="PucR C-terminal helix-turn-helix domain"/>
    <property type="match status" value="1"/>
</dbReference>
<dbReference type="EMBL" id="CP012600">
    <property type="protein sequence ID" value="ALC82229.1"/>
    <property type="molecule type" value="Genomic_DNA"/>
</dbReference>
<accession>A0A0M4FKG0</accession>
<proteinExistence type="inferred from homology"/>
<sequence>MDKSYDPFKYSSDSLEDVAEQISDVLKCPITIEDVNHRLLAYSTHSDSTDPARISTIIGRRVPEKVIHSLWKDGTIPALLKSQEPIHVKNIKEVGLGNRVAISIWKNNEVLGFIWAQEINKSLTSNELDLLKKAANAVQNKLLYLQKGKMKKEEREQEFFWKLLTGNTLRHDDMADGFYQLNKTMPPIYSVVLFRFTKPITEKMEKQLNYLLETTQLVHICLVTIDYNELILLVSPKEEQPLNQIKQFLRVMEKQMMQRYNIEHFAMSIGGIYSDISSVHIAYKEALAVLKVKERYLSDAEHLMSFSELGIYQYLDVLAEKRKHNRSPNYPLSQLEKYDNEHHSNLIETLETFIDSDSNVKTAAKQLNVHVNTLNYRLKRIQEITGLDLKNVNEKFSILLEIKIRNMGL</sequence>
<dbReference type="AlphaFoldDB" id="A0A0M4FKG0"/>
<dbReference type="InterPro" id="IPR025736">
    <property type="entry name" value="PucR_C-HTH_dom"/>
</dbReference>
<evidence type="ECO:0000259" key="2">
    <source>
        <dbReference type="Pfam" id="PF13556"/>
    </source>
</evidence>
<dbReference type="PANTHER" id="PTHR33744:SF1">
    <property type="entry name" value="DNA-BINDING TRANSCRIPTIONAL ACTIVATOR ADER"/>
    <property type="match status" value="1"/>
</dbReference>
<comment type="similarity">
    <text evidence="1">Belongs to the CdaR family.</text>
</comment>
<dbReference type="OrthoDB" id="9792148at2"/>
<protein>
    <submittedName>
        <fullName evidence="4">PucR family transcriptional regulator</fullName>
    </submittedName>
</protein>
<gene>
    <name evidence="4" type="ORF">AM592_12060</name>
</gene>
<dbReference type="PANTHER" id="PTHR33744">
    <property type="entry name" value="CARBOHYDRATE DIACID REGULATOR"/>
    <property type="match status" value="1"/>
</dbReference>
<evidence type="ECO:0000313" key="5">
    <source>
        <dbReference type="Proteomes" id="UP000067625"/>
    </source>
</evidence>
<reference evidence="5" key="1">
    <citation type="submission" date="2015-08" db="EMBL/GenBank/DDBJ databases">
        <title>Genome sequencing project for genomic taxonomy and phylogenomics of Bacillus-like bacteria.</title>
        <authorList>
            <person name="Liu B."/>
            <person name="Wang J."/>
            <person name="Zhu Y."/>
            <person name="Liu G."/>
            <person name="Chen Q."/>
            <person name="Chen Z."/>
            <person name="Lan J."/>
            <person name="Che J."/>
            <person name="Ge C."/>
            <person name="Shi H."/>
            <person name="Pan Z."/>
            <person name="Liu X."/>
        </authorList>
    </citation>
    <scope>NUCLEOTIDE SEQUENCE [LARGE SCALE GENOMIC DNA]</scope>
    <source>
        <strain evidence="5">FJAT-4402</strain>
    </source>
</reference>
<feature type="domain" description="PucR C-terminal helix-turn-helix" evidence="2">
    <location>
        <begin position="346"/>
        <end position="403"/>
    </location>
</feature>
<feature type="domain" description="CdaR GGDEF-like" evidence="3">
    <location>
        <begin position="185"/>
        <end position="292"/>
    </location>
</feature>